<accession>A0A1Y1JRS8</accession>
<dbReference type="GeneID" id="39749452"/>
<comment type="caution">
    <text evidence="1">The sequence shown here is derived from an EMBL/GenBank/DDBJ whole genome shotgun (WGS) entry which is preliminary data.</text>
</comment>
<name>A0A1Y1JRS8_PLAGO</name>
<organism evidence="1 2">
    <name type="scientific">Plasmodium gonderi</name>
    <dbReference type="NCBI Taxonomy" id="77519"/>
    <lineage>
        <taxon>Eukaryota</taxon>
        <taxon>Sar</taxon>
        <taxon>Alveolata</taxon>
        <taxon>Apicomplexa</taxon>
        <taxon>Aconoidasida</taxon>
        <taxon>Haemosporida</taxon>
        <taxon>Plasmodiidae</taxon>
        <taxon>Plasmodium</taxon>
        <taxon>Plasmodium (Plasmodium)</taxon>
    </lineage>
</organism>
<dbReference type="OMA" id="FRSIWMS"/>
<protein>
    <submittedName>
        <fullName evidence="1">Uncharacterized protein</fullName>
    </submittedName>
</protein>
<reference evidence="2" key="1">
    <citation type="submission" date="2017-04" db="EMBL/GenBank/DDBJ databases">
        <title>Plasmodium gonderi genome.</title>
        <authorList>
            <person name="Arisue N."/>
            <person name="Honma H."/>
            <person name="Kawai S."/>
            <person name="Tougan T."/>
            <person name="Tanabe K."/>
            <person name="Horii T."/>
        </authorList>
    </citation>
    <scope>NUCLEOTIDE SEQUENCE [LARGE SCALE GENOMIC DNA]</scope>
    <source>
        <strain evidence="2">ATCC 30045</strain>
    </source>
</reference>
<dbReference type="Proteomes" id="UP000195521">
    <property type="component" value="Unassembled WGS sequence"/>
</dbReference>
<dbReference type="EMBL" id="BDQF01000013">
    <property type="protein sequence ID" value="GAW82714.1"/>
    <property type="molecule type" value="Genomic_DNA"/>
</dbReference>
<dbReference type="OrthoDB" id="381991at2759"/>
<proteinExistence type="predicted"/>
<evidence type="ECO:0000313" key="1">
    <source>
        <dbReference type="EMBL" id="GAW82714.1"/>
    </source>
</evidence>
<sequence length="1507" mass="179179">MKARKSFFSRVHYSNCVHYKYKKNKENPNKSKNKLLKNLDYYSRNEKKQILKKIYENIILKKKHLQEELLQFYINDKDVKEIFEKEKIFDESDKLAIIKQVESNEEALINKFSNFFDLLHFSLEKFKIKGGFFVNQNTSKLNDLSSCTRNNALERHEFIASNLDLIKKFLVFIDKNLDIYEKTSTWFKIFFRLNKFVIYFFNYSFPFIDFFDYKLLRRYSHLYIKLSLLENSYFVSEKKKKEAENIYDVNISNEDIFDLTKNNNKNAIRLLLLLSERTSQIDMLNLSEIYMLYAEKTKINEWIQNINTHIIKSVMGIRGGRINKYIFGEELNNENKEVIERMPEEEFNERKNEIMEHNNNEISDLLEYYSYFICLYFNLLYLVNKLVSNYVVFLPNMNNSILSLLDCIVVLCEGIFEEDNLSEKKIKNLILFLNNKDIEKYIIQDIITDRRFPNDRMNNKNEMYISRYKMKKSSKNALFDEEAEENVFPPDEFSYMENLNLLDKGSDMGDTNTFLAITERSSLLWTPRMEIGTVKIESTQEKGRTILCSDEREARETKLHGEEDILLRQRLFYEERLLTLHLKTKLDLKFFFENMTHFFILCDCDDILKFLQTVYITRYMNTFNSNILFYSIWLNAEFLKMYQVKNILFFLSLFKKMFILKNMDLGNSIYSWYNKQLIFFLRKKIEIYFENNTLEKSMKSVFILSDLLSHNKVIRKILLKKLVSLNFNTIEPSIFCQIFLLLNKLRFDASNKLFSELFFKHYKRIIHSLTYSEMLDLIKNTEYLISKKKRKIFVVLILYFFRKFEQSIATSSSSVLPLNLSYIFKLINIINKFKLYEYCNKDCFFPIYQFIFYPKNVQNDVEVEKKKSSTNDHNERDLSKHIYYSFLIRNNETIMLDMKDLERDNNKNDVLLLEEKERLKVHPSVEANRGDGKSVLYMLNRTNNETCVKYLKVKLEVLTTSQILDLIFFNINTRINIYLISELHTELFYRILRNVNFSKNQIILCFRSIWMSRVFHLNIFEALIDIITNNIKIVDNSIFALDILLCLCSYKYNKIYDPLIVTLFDICFHDVDKILKNMKKQVLFYYCIIFLELHYPLLFLKVIRKRKNILRKNEKNNPEMQSGSGVCSNKNIPNEMEHFGASKENAHFCIHAPNAIVDHGIGISVKMIGKNKPFDVVKNDPFDVVKNDPFDVVKNDPFDVVKNDPFDVVKNKPFDVVKNKVFDVVKNKVLKGSSGSCEKDGGLVNTVQKVNNMLMEDNVEYQNTVDTLKYLKHFFFIQQKKNAYSYDIIKFCELLEKLNITNMKINNTPNVFFKNHEIDDLFVLNVFYPVIKFCIMFIKSENVPKNLKKIIDMSKIGRTSSMHNVNHGGVDVLLNGEKNLSRDNLRWKNKLHHNTDNISNLIVGGNAISFSSTSFGKWRENDIDILAQKLYLLKNHKVNTMVIPIEKVDLFFKINLVEEQNSIIKESNIIFEKVYQEILRRKRKTFLTDCNILSSLVKKQLQYIFHL</sequence>
<keyword evidence="2" id="KW-1185">Reference proteome</keyword>
<evidence type="ECO:0000313" key="2">
    <source>
        <dbReference type="Proteomes" id="UP000195521"/>
    </source>
</evidence>
<dbReference type="RefSeq" id="XP_028545303.1">
    <property type="nucleotide sequence ID" value="XM_028689502.1"/>
</dbReference>
<gene>
    <name evidence="1" type="ORF">PGO_127120</name>
</gene>